<dbReference type="Gramene" id="Psat1g019920.1">
    <property type="protein sequence ID" value="Psat1g019920.1.cds"/>
    <property type="gene ID" value="Psat1g019920"/>
</dbReference>
<evidence type="ECO:0000259" key="1">
    <source>
        <dbReference type="Pfam" id="PF25428"/>
    </source>
</evidence>
<dbReference type="OrthoDB" id="1927925at2759"/>
<dbReference type="Proteomes" id="UP001058974">
    <property type="component" value="Chromosome 1"/>
</dbReference>
<name>A0A9D4YK16_PEA</name>
<dbReference type="Gramene" id="PSAT_LOCUS7235_t1">
    <property type="protein sequence ID" value="CAL5186934.1"/>
    <property type="gene ID" value="PSAT_LOCUS7235"/>
</dbReference>
<gene>
    <name evidence="2" type="ORF">KIW84_010459</name>
</gene>
<evidence type="ECO:0000313" key="3">
    <source>
        <dbReference type="Proteomes" id="UP001058974"/>
    </source>
</evidence>
<accession>A0A9D4YK16</accession>
<dbReference type="InterPro" id="IPR057216">
    <property type="entry name" value="DUF7894"/>
</dbReference>
<dbReference type="PANTHER" id="PTHR37221">
    <property type="entry name" value="OS02G0582400 PROTEIN"/>
    <property type="match status" value="1"/>
</dbReference>
<organism evidence="2 3">
    <name type="scientific">Pisum sativum</name>
    <name type="common">Garden pea</name>
    <name type="synonym">Lathyrus oleraceus</name>
    <dbReference type="NCBI Taxonomy" id="3888"/>
    <lineage>
        <taxon>Eukaryota</taxon>
        <taxon>Viridiplantae</taxon>
        <taxon>Streptophyta</taxon>
        <taxon>Embryophyta</taxon>
        <taxon>Tracheophyta</taxon>
        <taxon>Spermatophyta</taxon>
        <taxon>Magnoliopsida</taxon>
        <taxon>eudicotyledons</taxon>
        <taxon>Gunneridae</taxon>
        <taxon>Pentapetalae</taxon>
        <taxon>rosids</taxon>
        <taxon>fabids</taxon>
        <taxon>Fabales</taxon>
        <taxon>Fabaceae</taxon>
        <taxon>Papilionoideae</taxon>
        <taxon>50 kb inversion clade</taxon>
        <taxon>NPAAA clade</taxon>
        <taxon>Hologalegina</taxon>
        <taxon>IRL clade</taxon>
        <taxon>Fabeae</taxon>
        <taxon>Lathyrus</taxon>
    </lineage>
</organism>
<dbReference type="EMBL" id="JAMSHJ010000001">
    <property type="protein sequence ID" value="KAI5441011.1"/>
    <property type="molecule type" value="Genomic_DNA"/>
</dbReference>
<sequence>MKLAPVTVFMFRDSEGFASAISESLHPNPSSSFTRLEDSFELSLESYGIKDHKASGNVLHYVDNHGIYKVSVVIMQHYDPPVLACALNEVLNKILKGDDPSTMPTLLVPFLVESSKVKGNSKSLKSDESKALTYGIQIGQITDIMQTLLQKTQEPPSSLRIQHENFACFLHFVRVMKLPTFFLIGQTSQYSDNKSTKQHEAICEIGEILASSTGLQFSEDKVIWNPKKTSKEIKEPWRELYG</sequence>
<comment type="caution">
    <text evidence="2">The sequence shown here is derived from an EMBL/GenBank/DDBJ whole genome shotgun (WGS) entry which is preliminary data.</text>
</comment>
<reference evidence="2 3" key="1">
    <citation type="journal article" date="2022" name="Nat. Genet.">
        <title>Improved pea reference genome and pan-genome highlight genomic features and evolutionary characteristics.</title>
        <authorList>
            <person name="Yang T."/>
            <person name="Liu R."/>
            <person name="Luo Y."/>
            <person name="Hu S."/>
            <person name="Wang D."/>
            <person name="Wang C."/>
            <person name="Pandey M.K."/>
            <person name="Ge S."/>
            <person name="Xu Q."/>
            <person name="Li N."/>
            <person name="Li G."/>
            <person name="Huang Y."/>
            <person name="Saxena R.K."/>
            <person name="Ji Y."/>
            <person name="Li M."/>
            <person name="Yan X."/>
            <person name="He Y."/>
            <person name="Liu Y."/>
            <person name="Wang X."/>
            <person name="Xiang C."/>
            <person name="Varshney R.K."/>
            <person name="Ding H."/>
            <person name="Gao S."/>
            <person name="Zong X."/>
        </authorList>
    </citation>
    <scope>NUCLEOTIDE SEQUENCE [LARGE SCALE GENOMIC DNA]</scope>
    <source>
        <strain evidence="2 3">cv. Zhongwan 6</strain>
    </source>
</reference>
<proteinExistence type="predicted"/>
<evidence type="ECO:0000313" key="2">
    <source>
        <dbReference type="EMBL" id="KAI5441011.1"/>
    </source>
</evidence>
<protein>
    <recommendedName>
        <fullName evidence="1">DUF7894 domain-containing protein</fullName>
    </recommendedName>
</protein>
<dbReference type="Gramene" id="Psat01G0045900-T1">
    <property type="protein sequence ID" value="KAI5441011.1"/>
    <property type="gene ID" value="KIW84_010459"/>
</dbReference>
<dbReference type="Pfam" id="PF25428">
    <property type="entry name" value="DUF7894"/>
    <property type="match status" value="1"/>
</dbReference>
<feature type="domain" description="DUF7894" evidence="1">
    <location>
        <begin position="1"/>
        <end position="242"/>
    </location>
</feature>
<dbReference type="AlphaFoldDB" id="A0A9D4YK16"/>
<dbReference type="PANTHER" id="PTHR37221:SF1">
    <property type="entry name" value="OS02G0582400 PROTEIN"/>
    <property type="match status" value="1"/>
</dbReference>
<keyword evidence="3" id="KW-1185">Reference proteome</keyword>